<accession>A0A8K1CG78</accession>
<feature type="domain" description="Crinkler effector protein N-terminal" evidence="4">
    <location>
        <begin position="144"/>
        <end position="251"/>
    </location>
</feature>
<organism evidence="5 6">
    <name type="scientific">Pythium oligandrum</name>
    <name type="common">Mycoparasitic fungus</name>
    <dbReference type="NCBI Taxonomy" id="41045"/>
    <lineage>
        <taxon>Eukaryota</taxon>
        <taxon>Sar</taxon>
        <taxon>Stramenopiles</taxon>
        <taxon>Oomycota</taxon>
        <taxon>Peronosporomycetes</taxon>
        <taxon>Pythiales</taxon>
        <taxon>Pythiaceae</taxon>
        <taxon>Pythium</taxon>
    </lineage>
</organism>
<name>A0A8K1CG78_PYTOL</name>
<protein>
    <recommendedName>
        <fullName evidence="4">Crinkler effector protein N-terminal domain-containing protein</fullName>
    </recommendedName>
</protein>
<sequence>MAKEMCFSLKVERNTRVHELRVAIFRALRYNERPHVVDSNLTLYEARTKRGEKDGEWLKNDRELDRTLRSGVSAEYDKMRQSGTLEACFGLWLTREGAQTVATSTQEDDAVIPHTHYLSNPFDDSGAFEVSSSPELSAMENNQVEIWCAEYGGGNVFPLKIDRNTPVHELRAAIFREMCTNKQSVFVDHDLTLYEARAKNREWLKSDRNLRRFLRSGVSTEYEEMPPQWSLERCFGKDFKLGCGDIHVLVELPTNELWRSFDDDLTKVPAASQLKTRLMQPLPFRLPRLVYPMDSDKIFKKDGPVVDCEWLTTTLRYVGHLYSNRPDADATESLWQQYYDVLLAIPIDMCRFNDILLREKRHKTFTKPDYVLLHNKLVLLRGEERHAKVEMGKTLKVLARKMRKWSPVLYGDLPYIIGYATAGSSLQLVAIERSDGQCQPTTILELDIVKQREDALKVFFNLGVVLYQLAVTTKHSCTNALTPFTLDMNEKRTLVLLDGVIERTIQLGQCESKADFERVVGVYKTLQKLKTVGSDLTHLQTVERVRVEDAELLVELSPVGYDQHPESGEVGQWLEHMLMALKCWHGRGYCHGNVSWRNIVFVSTGESGYWLLIGMDTSQRQSEDPSFRFEHDLCQLGELLSEFKGGLSESLKNILVMLESASFTRDVTAESVLGQLWTDHDVAME</sequence>
<dbReference type="Proteomes" id="UP000794436">
    <property type="component" value="Unassembled WGS sequence"/>
</dbReference>
<evidence type="ECO:0000313" key="5">
    <source>
        <dbReference type="EMBL" id="TMW61587.1"/>
    </source>
</evidence>
<comment type="subcellular location">
    <subcellularLocation>
        <location evidence="1">Host cell</location>
    </subcellularLocation>
    <subcellularLocation>
        <location evidence="2">Secreted</location>
    </subcellularLocation>
</comment>
<proteinExistence type="predicted"/>
<dbReference type="GO" id="GO:0005576">
    <property type="term" value="C:extracellular region"/>
    <property type="evidence" value="ECO:0007669"/>
    <property type="project" value="UniProtKB-SubCell"/>
</dbReference>
<dbReference type="EMBL" id="SPLM01000076">
    <property type="protein sequence ID" value="TMW61587.1"/>
    <property type="molecule type" value="Genomic_DNA"/>
</dbReference>
<evidence type="ECO:0000256" key="1">
    <source>
        <dbReference type="ARBA" id="ARBA00004340"/>
    </source>
</evidence>
<gene>
    <name evidence="5" type="ORF">Poli38472_012778</name>
</gene>
<dbReference type="GO" id="GO:0043657">
    <property type="term" value="C:host cell"/>
    <property type="evidence" value="ECO:0007669"/>
    <property type="project" value="UniProtKB-SubCell"/>
</dbReference>
<dbReference type="AlphaFoldDB" id="A0A8K1CG78"/>
<dbReference type="OrthoDB" id="127950at2759"/>
<evidence type="ECO:0000259" key="4">
    <source>
        <dbReference type="Pfam" id="PF20147"/>
    </source>
</evidence>
<evidence type="ECO:0000256" key="2">
    <source>
        <dbReference type="ARBA" id="ARBA00004613"/>
    </source>
</evidence>
<dbReference type="Pfam" id="PF20147">
    <property type="entry name" value="Crinkler"/>
    <property type="match status" value="1"/>
</dbReference>
<keyword evidence="3" id="KW-0964">Secreted</keyword>
<evidence type="ECO:0000256" key="3">
    <source>
        <dbReference type="ARBA" id="ARBA00022525"/>
    </source>
</evidence>
<comment type="caution">
    <text evidence="5">The sequence shown here is derived from an EMBL/GenBank/DDBJ whole genome shotgun (WGS) entry which is preliminary data.</text>
</comment>
<dbReference type="InterPro" id="IPR045379">
    <property type="entry name" value="Crinkler_N"/>
</dbReference>
<keyword evidence="6" id="KW-1185">Reference proteome</keyword>
<dbReference type="InterPro" id="IPR011009">
    <property type="entry name" value="Kinase-like_dom_sf"/>
</dbReference>
<reference evidence="5" key="1">
    <citation type="submission" date="2019-03" db="EMBL/GenBank/DDBJ databases">
        <title>Long read genome sequence of the mycoparasitic Pythium oligandrum ATCC 38472 isolated from sugarbeet rhizosphere.</title>
        <authorList>
            <person name="Gaulin E."/>
        </authorList>
    </citation>
    <scope>NUCLEOTIDE SEQUENCE</scope>
    <source>
        <strain evidence="5">ATCC 38472_TT</strain>
    </source>
</reference>
<dbReference type="SUPFAM" id="SSF56112">
    <property type="entry name" value="Protein kinase-like (PK-like)"/>
    <property type="match status" value="1"/>
</dbReference>
<evidence type="ECO:0000313" key="6">
    <source>
        <dbReference type="Proteomes" id="UP000794436"/>
    </source>
</evidence>